<dbReference type="AlphaFoldDB" id="A0A7C8M1X2"/>
<gene>
    <name evidence="1" type="ORF">BDV95DRAFT_251958</name>
</gene>
<dbReference type="OrthoDB" id="5986190at2759"/>
<organism evidence="1 2">
    <name type="scientific">Massariosphaeria phaeospora</name>
    <dbReference type="NCBI Taxonomy" id="100035"/>
    <lineage>
        <taxon>Eukaryota</taxon>
        <taxon>Fungi</taxon>
        <taxon>Dikarya</taxon>
        <taxon>Ascomycota</taxon>
        <taxon>Pezizomycotina</taxon>
        <taxon>Dothideomycetes</taxon>
        <taxon>Pleosporomycetidae</taxon>
        <taxon>Pleosporales</taxon>
        <taxon>Pleosporales incertae sedis</taxon>
        <taxon>Massariosphaeria</taxon>
    </lineage>
</organism>
<proteinExistence type="predicted"/>
<reference evidence="1 2" key="1">
    <citation type="submission" date="2020-01" db="EMBL/GenBank/DDBJ databases">
        <authorList>
            <consortium name="DOE Joint Genome Institute"/>
            <person name="Haridas S."/>
            <person name="Albert R."/>
            <person name="Binder M."/>
            <person name="Bloem J."/>
            <person name="Labutti K."/>
            <person name="Salamov A."/>
            <person name="Andreopoulos B."/>
            <person name="Baker S.E."/>
            <person name="Barry K."/>
            <person name="Bills G."/>
            <person name="Bluhm B.H."/>
            <person name="Cannon C."/>
            <person name="Castanera R."/>
            <person name="Culley D.E."/>
            <person name="Daum C."/>
            <person name="Ezra D."/>
            <person name="Gonzalez J.B."/>
            <person name="Henrissat B."/>
            <person name="Kuo A."/>
            <person name="Liang C."/>
            <person name="Lipzen A."/>
            <person name="Lutzoni F."/>
            <person name="Magnuson J."/>
            <person name="Mondo S."/>
            <person name="Nolan M."/>
            <person name="Ohm R."/>
            <person name="Pangilinan J."/>
            <person name="Park H.-J.H."/>
            <person name="Ramirez L."/>
            <person name="Alfaro M."/>
            <person name="Sun H."/>
            <person name="Tritt A."/>
            <person name="Yoshinaga Y."/>
            <person name="Zwiers L.-H.L."/>
            <person name="Turgeon B.G."/>
            <person name="Goodwin S.B."/>
            <person name="Spatafora J.W."/>
            <person name="Crous P.W."/>
            <person name="Grigoriev I.V."/>
        </authorList>
    </citation>
    <scope>NUCLEOTIDE SEQUENCE [LARGE SCALE GENOMIC DNA]</scope>
    <source>
        <strain evidence="1 2">CBS 611.86</strain>
    </source>
</reference>
<comment type="caution">
    <text evidence="1">The sequence shown here is derived from an EMBL/GenBank/DDBJ whole genome shotgun (WGS) entry which is preliminary data.</text>
</comment>
<name>A0A7C8M1X2_9PLEO</name>
<sequence>MTEDEALELLIPGVKSKKLSLEDERKSKDLVKMLGYLPLAIDQVRGFLTEAGYATSIDKYVDVFEKHKEKVIKPVGVVPNAMVQRSNLYTTFELSLAPFVEAGNEPALRILMLGAFFGLAPIDEAIFLEYRKVQPAEARPAMPAQDPWDQIRFRRTVLSLAEQSLVKLHSQQDRFAYSLHPMIREWLRLRVDTNPRSVITWRPWT</sequence>
<dbReference type="EMBL" id="JAADJZ010000032">
    <property type="protein sequence ID" value="KAF2865658.1"/>
    <property type="molecule type" value="Genomic_DNA"/>
</dbReference>
<evidence type="ECO:0000313" key="2">
    <source>
        <dbReference type="Proteomes" id="UP000481861"/>
    </source>
</evidence>
<keyword evidence="2" id="KW-1185">Reference proteome</keyword>
<evidence type="ECO:0000313" key="1">
    <source>
        <dbReference type="EMBL" id="KAF2865658.1"/>
    </source>
</evidence>
<accession>A0A7C8M1X2</accession>
<protein>
    <submittedName>
        <fullName evidence="1">Uncharacterized protein</fullName>
    </submittedName>
</protein>
<dbReference type="Proteomes" id="UP000481861">
    <property type="component" value="Unassembled WGS sequence"/>
</dbReference>